<sequence length="267" mass="29279">MGINTVADSSPQSFLAQNVPKRVFVLFVFPSTQRSPVARWGTRWLVAYPGGYGLVGRRTSVVFCSGYVLGGRLLTTRTGTHHHRLLGREATRGRPHRRIEVFEVYSSDDKEPQESPTKKRRVEMEGPFGSSIDDDAPIVLTLAGTAPQPQKLPHGGPQREEPQLLLPMLPHGLSSSPSRPSLHELDEEIDRASNSLSTIALASDQEDHEYDSSSAYSSDEGDSVRDGWNERPAEAAFVTPPRLQGAAAGTGTLRRRTRAERTARNAA</sequence>
<keyword evidence="2" id="KW-1185">Reference proteome</keyword>
<organism evidence="1 2">
    <name type="scientific">Eretmocerus hayati</name>
    <dbReference type="NCBI Taxonomy" id="131215"/>
    <lineage>
        <taxon>Eukaryota</taxon>
        <taxon>Metazoa</taxon>
        <taxon>Ecdysozoa</taxon>
        <taxon>Arthropoda</taxon>
        <taxon>Hexapoda</taxon>
        <taxon>Insecta</taxon>
        <taxon>Pterygota</taxon>
        <taxon>Neoptera</taxon>
        <taxon>Endopterygota</taxon>
        <taxon>Hymenoptera</taxon>
        <taxon>Apocrita</taxon>
        <taxon>Proctotrupomorpha</taxon>
        <taxon>Chalcidoidea</taxon>
        <taxon>Aphelinidae</taxon>
        <taxon>Aphelininae</taxon>
        <taxon>Eretmocerus</taxon>
    </lineage>
</organism>
<proteinExistence type="predicted"/>
<evidence type="ECO:0000313" key="2">
    <source>
        <dbReference type="Proteomes" id="UP001239111"/>
    </source>
</evidence>
<comment type="caution">
    <text evidence="1">The sequence shown here is derived from an EMBL/GenBank/DDBJ whole genome shotgun (WGS) entry which is preliminary data.</text>
</comment>
<reference evidence="1" key="1">
    <citation type="submission" date="2023-04" db="EMBL/GenBank/DDBJ databases">
        <title>A chromosome-level genome assembly of the parasitoid wasp Eretmocerus hayati.</title>
        <authorList>
            <person name="Zhong Y."/>
            <person name="Liu S."/>
            <person name="Liu Y."/>
        </authorList>
    </citation>
    <scope>NUCLEOTIDE SEQUENCE</scope>
    <source>
        <strain evidence="1">ZJU_SS_LIU_2023</strain>
    </source>
</reference>
<accession>A0ACC2PQQ4</accession>
<protein>
    <submittedName>
        <fullName evidence="1">Uncharacterized protein</fullName>
    </submittedName>
</protein>
<name>A0ACC2PQQ4_9HYME</name>
<dbReference type="EMBL" id="CM056741">
    <property type="protein sequence ID" value="KAJ8684919.1"/>
    <property type="molecule type" value="Genomic_DNA"/>
</dbReference>
<evidence type="ECO:0000313" key="1">
    <source>
        <dbReference type="EMBL" id="KAJ8684919.1"/>
    </source>
</evidence>
<dbReference type="Proteomes" id="UP001239111">
    <property type="component" value="Chromosome 1"/>
</dbReference>
<gene>
    <name evidence="1" type="ORF">QAD02_020712</name>
</gene>